<dbReference type="InterPro" id="IPR050654">
    <property type="entry name" value="AChE-related_enzymes"/>
</dbReference>
<evidence type="ECO:0000256" key="6">
    <source>
        <dbReference type="ARBA" id="ARBA00048484"/>
    </source>
</evidence>
<dbReference type="EMBL" id="CAJPVJ010000448">
    <property type="protein sequence ID" value="CAG2162484.1"/>
    <property type="molecule type" value="Genomic_DNA"/>
</dbReference>
<evidence type="ECO:0000256" key="1">
    <source>
        <dbReference type="ARBA" id="ARBA00005964"/>
    </source>
</evidence>
<gene>
    <name evidence="10" type="ORF">ONB1V03_LOCUS2077</name>
</gene>
<dbReference type="GO" id="GO:0003990">
    <property type="term" value="F:acetylcholinesterase activity"/>
    <property type="evidence" value="ECO:0007669"/>
    <property type="project" value="UniProtKB-EC"/>
</dbReference>
<evidence type="ECO:0000256" key="8">
    <source>
        <dbReference type="SAM" id="Phobius"/>
    </source>
</evidence>
<dbReference type="GO" id="GO:0005615">
    <property type="term" value="C:extracellular space"/>
    <property type="evidence" value="ECO:0007669"/>
    <property type="project" value="TreeGrafter"/>
</dbReference>
<dbReference type="InterPro" id="IPR029058">
    <property type="entry name" value="AB_hydrolase_fold"/>
</dbReference>
<evidence type="ECO:0000256" key="7">
    <source>
        <dbReference type="PIRSR" id="PIRSR600997-1"/>
    </source>
</evidence>
<dbReference type="PANTHER" id="PTHR43918:SF4">
    <property type="entry name" value="CARBOXYLIC ESTER HYDROLASE"/>
    <property type="match status" value="1"/>
</dbReference>
<dbReference type="SUPFAM" id="SSF53474">
    <property type="entry name" value="alpha/beta-Hydrolases"/>
    <property type="match status" value="2"/>
</dbReference>
<dbReference type="EMBL" id="OC915273">
    <property type="protein sequence ID" value="CAD7639597.1"/>
    <property type="molecule type" value="Genomic_DNA"/>
</dbReference>
<feature type="active site" description="Acyl-ester intermediate" evidence="7">
    <location>
        <position position="282"/>
    </location>
</feature>
<accession>A0A7R9LDC4</accession>
<evidence type="ECO:0000256" key="4">
    <source>
        <dbReference type="ARBA" id="ARBA00023157"/>
    </source>
</evidence>
<feature type="domain" description="Carboxylesterase type B" evidence="9">
    <location>
        <begin position="90"/>
        <end position="572"/>
    </location>
</feature>
<dbReference type="PANTHER" id="PTHR43918">
    <property type="entry name" value="ACETYLCHOLINESTERASE"/>
    <property type="match status" value="1"/>
</dbReference>
<proteinExistence type="inferred from homology"/>
<comment type="catalytic activity">
    <reaction evidence="6">
        <text>acetylcholine + H2O = choline + acetate + H(+)</text>
        <dbReference type="Rhea" id="RHEA:17561"/>
        <dbReference type="ChEBI" id="CHEBI:15354"/>
        <dbReference type="ChEBI" id="CHEBI:15355"/>
        <dbReference type="ChEBI" id="CHEBI:15377"/>
        <dbReference type="ChEBI" id="CHEBI:15378"/>
        <dbReference type="ChEBI" id="CHEBI:30089"/>
        <dbReference type="EC" id="3.1.1.7"/>
    </reaction>
</comment>
<feature type="domain" description="Carboxylesterase type B" evidence="9">
    <location>
        <begin position="600"/>
        <end position="812"/>
    </location>
</feature>
<comment type="similarity">
    <text evidence="1">Belongs to the type-B carboxylesterase/lipase family.</text>
</comment>
<feature type="transmembrane region" description="Helical" evidence="8">
    <location>
        <begin position="12"/>
        <end position="38"/>
    </location>
</feature>
<evidence type="ECO:0000256" key="5">
    <source>
        <dbReference type="ARBA" id="ARBA00023180"/>
    </source>
</evidence>
<keyword evidence="4" id="KW-1015">Disulfide bond</keyword>
<keyword evidence="3" id="KW-0378">Hydrolase</keyword>
<evidence type="ECO:0000313" key="10">
    <source>
        <dbReference type="EMBL" id="CAD7639597.1"/>
    </source>
</evidence>
<dbReference type="InterPro" id="IPR000997">
    <property type="entry name" value="Cholinesterase"/>
</dbReference>
<evidence type="ECO:0000313" key="11">
    <source>
        <dbReference type="Proteomes" id="UP000728032"/>
    </source>
</evidence>
<evidence type="ECO:0000259" key="9">
    <source>
        <dbReference type="Pfam" id="PF00135"/>
    </source>
</evidence>
<dbReference type="PRINTS" id="PR00878">
    <property type="entry name" value="CHOLNESTRASE"/>
</dbReference>
<dbReference type="Gene3D" id="3.40.50.1820">
    <property type="entry name" value="alpha/beta hydrolase"/>
    <property type="match status" value="2"/>
</dbReference>
<dbReference type="OrthoDB" id="408631at2759"/>
<dbReference type="AlphaFoldDB" id="A0A7R9LDC4"/>
<feature type="active site" description="Charge relay system" evidence="7">
    <location>
        <position position="518"/>
    </location>
</feature>
<organism evidence="10">
    <name type="scientific">Oppiella nova</name>
    <dbReference type="NCBI Taxonomy" id="334625"/>
    <lineage>
        <taxon>Eukaryota</taxon>
        <taxon>Metazoa</taxon>
        <taxon>Ecdysozoa</taxon>
        <taxon>Arthropoda</taxon>
        <taxon>Chelicerata</taxon>
        <taxon>Arachnida</taxon>
        <taxon>Acari</taxon>
        <taxon>Acariformes</taxon>
        <taxon>Sarcoptiformes</taxon>
        <taxon>Oribatida</taxon>
        <taxon>Brachypylina</taxon>
        <taxon>Oppioidea</taxon>
        <taxon>Oppiidae</taxon>
        <taxon>Oppiella</taxon>
    </lineage>
</organism>
<dbReference type="GO" id="GO:0019695">
    <property type="term" value="P:choline metabolic process"/>
    <property type="evidence" value="ECO:0007669"/>
    <property type="project" value="TreeGrafter"/>
</dbReference>
<evidence type="ECO:0000256" key="3">
    <source>
        <dbReference type="ARBA" id="ARBA00022801"/>
    </source>
</evidence>
<dbReference type="PROSITE" id="PS00122">
    <property type="entry name" value="CARBOXYLESTERASE_B_1"/>
    <property type="match status" value="2"/>
</dbReference>
<dbReference type="GO" id="GO:0006581">
    <property type="term" value="P:acetylcholine catabolic process"/>
    <property type="evidence" value="ECO:0007669"/>
    <property type="project" value="TreeGrafter"/>
</dbReference>
<dbReference type="GO" id="GO:0005886">
    <property type="term" value="C:plasma membrane"/>
    <property type="evidence" value="ECO:0007669"/>
    <property type="project" value="TreeGrafter"/>
</dbReference>
<dbReference type="Pfam" id="PF00135">
    <property type="entry name" value="COesterase"/>
    <property type="match status" value="2"/>
</dbReference>
<reference evidence="10" key="1">
    <citation type="submission" date="2020-11" db="EMBL/GenBank/DDBJ databases">
        <authorList>
            <person name="Tran Van P."/>
        </authorList>
    </citation>
    <scope>NUCLEOTIDE SEQUENCE</scope>
</reference>
<keyword evidence="5" id="KW-0325">Glycoprotein</keyword>
<evidence type="ECO:0000256" key="2">
    <source>
        <dbReference type="ARBA" id="ARBA00022487"/>
    </source>
</evidence>
<keyword evidence="8" id="KW-0812">Transmembrane</keyword>
<protein>
    <recommendedName>
        <fullName evidence="9">Carboxylesterase type B domain-containing protein</fullName>
    </recommendedName>
</protein>
<sequence>MFQIYVGSALNTYLHGLMMTLIMVWAVGCGSCIGEMVISCLICGKVEGNIIKISDALYAMNSNELSDMEYREWQMIGNIVRNSHAFGINVSTTSGVVRGQAINVLNTSIYEFLGIPYAEPPVGDLRFAKPVPIEKPLNDIIDATQPGNSCMQIPPEDAHELWGNGTTSEDCLVLNIWTPIVGNNIPSKDSPLKPVMFWIYGGGLTSGSIFFHDYNGSVLATHDVLLVAPNYRLGPFGFIYGGDETAPGNVGFYDQLLALKWVRENIHLFGGDRDQITIFGQSAGSWSVSAHIVSPLSKGLFKRAIMESGSHMYYKERDVINTTEAILNGQHLAEQLKCNSSEHWLQCLRGVDAKEFLKYEALMTYPVEGTEFLPISEQKAFETKNFSSDIDLLAGVTSDEGSGISSHIFHHIKNITVDGFKELVTETNHIYHGLDAENVTQFYLKNVDAEDPGAIEQAFDEFISDLLFKCPTYLFAKQFAKSVQVQNASNKNVYLYELTFESEFVANVTGCRPGMVCHSADVPFVFGIPFIIPEHFTREEIFFSQELMKMWTNFAKTGNPDKIWPKLLDNNEISVRDLNPRNMSRTVFIIFCVGFANSIDVNTTSGVVRGLTIDVLNTSVDQFLGIPYAEPPVGALRFAKPVPIKQPSKEIIDATAPGNSCLQTEFAKSSPTLDVFNTVINSELNLIQSEDCLVLNIWTPHTRINRSMKGLPLKPVMFWIHGGGLIGGSIFMADYNGSVLTTNDVILVATNYRLGPFGFLYGDREDTPGNVGLYDQLLALKWVRDNIHLFGGDKDQITIFGQSAGSWSVSAHI</sequence>
<keyword evidence="11" id="KW-1185">Reference proteome</keyword>
<keyword evidence="8" id="KW-1133">Transmembrane helix</keyword>
<dbReference type="InterPro" id="IPR019826">
    <property type="entry name" value="Carboxylesterase_B_AS"/>
</dbReference>
<keyword evidence="2" id="KW-0719">Serine esterase</keyword>
<name>A0A7R9LDC4_9ACAR</name>
<feature type="active site" description="Charge relay system" evidence="7">
    <location>
        <position position="400"/>
    </location>
</feature>
<keyword evidence="8" id="KW-0472">Membrane</keyword>
<dbReference type="Proteomes" id="UP000728032">
    <property type="component" value="Unassembled WGS sequence"/>
</dbReference>
<feature type="non-terminal residue" evidence="10">
    <location>
        <position position="813"/>
    </location>
</feature>
<dbReference type="InterPro" id="IPR002018">
    <property type="entry name" value="CarbesteraseB"/>
</dbReference>